<accession>A0A0G4FPN3</accession>
<evidence type="ECO:0000256" key="7">
    <source>
        <dbReference type="ARBA" id="ARBA00022989"/>
    </source>
</evidence>
<evidence type="ECO:0000256" key="3">
    <source>
        <dbReference type="ARBA" id="ARBA00020256"/>
    </source>
</evidence>
<dbReference type="OMA" id="CWIDERA"/>
<dbReference type="PANTHER" id="PTHR45909:SF1">
    <property type="entry name" value="ADP-RIBOSYLATION FACTOR-RELATED PROTEIN 1"/>
    <property type="match status" value="1"/>
</dbReference>
<gene>
    <name evidence="12" type="ORF">Vbra_727</name>
</gene>
<dbReference type="GO" id="GO:0034067">
    <property type="term" value="P:protein localization to Golgi apparatus"/>
    <property type="evidence" value="ECO:0007669"/>
    <property type="project" value="TreeGrafter"/>
</dbReference>
<dbReference type="FunCoup" id="A0A0G4FPN3">
    <property type="interactions" value="226"/>
</dbReference>
<protein>
    <recommendedName>
        <fullName evidence="3">Signal recognition particle receptor subunit beta</fullName>
    </recommendedName>
</protein>
<dbReference type="GO" id="GO:0006886">
    <property type="term" value="P:intracellular protein transport"/>
    <property type="evidence" value="ECO:0007669"/>
    <property type="project" value="TreeGrafter"/>
</dbReference>
<dbReference type="GO" id="GO:0005525">
    <property type="term" value="F:GTP binding"/>
    <property type="evidence" value="ECO:0007669"/>
    <property type="project" value="UniProtKB-KW"/>
</dbReference>
<dbReference type="PhylomeDB" id="A0A0G4FPN3"/>
<dbReference type="Gene3D" id="3.40.50.300">
    <property type="entry name" value="P-loop containing nucleotide triphosphate hydrolases"/>
    <property type="match status" value="1"/>
</dbReference>
<feature type="transmembrane region" description="Helical" evidence="11">
    <location>
        <begin position="30"/>
        <end position="50"/>
    </location>
</feature>
<evidence type="ECO:0000256" key="4">
    <source>
        <dbReference type="ARBA" id="ARBA00022692"/>
    </source>
</evidence>
<dbReference type="VEuPathDB" id="CryptoDB:Vbra_727"/>
<dbReference type="InParanoid" id="A0A0G4FPN3"/>
<dbReference type="OrthoDB" id="41266at2759"/>
<dbReference type="GO" id="GO:0043001">
    <property type="term" value="P:Golgi to plasma membrane protein transport"/>
    <property type="evidence" value="ECO:0007669"/>
    <property type="project" value="TreeGrafter"/>
</dbReference>
<evidence type="ECO:0000256" key="6">
    <source>
        <dbReference type="ARBA" id="ARBA00022824"/>
    </source>
</evidence>
<reference evidence="12 13" key="1">
    <citation type="submission" date="2014-11" db="EMBL/GenBank/DDBJ databases">
        <authorList>
            <person name="Zhu J."/>
            <person name="Qi W."/>
            <person name="Song R."/>
        </authorList>
    </citation>
    <scope>NUCLEOTIDE SEQUENCE [LARGE SCALE GENOMIC DNA]</scope>
</reference>
<organism evidence="12 13">
    <name type="scientific">Vitrella brassicaformis (strain CCMP3155)</name>
    <dbReference type="NCBI Taxonomy" id="1169540"/>
    <lineage>
        <taxon>Eukaryota</taxon>
        <taxon>Sar</taxon>
        <taxon>Alveolata</taxon>
        <taxon>Colpodellida</taxon>
        <taxon>Vitrellaceae</taxon>
        <taxon>Vitrella</taxon>
    </lineage>
</organism>
<keyword evidence="6" id="KW-0256">Endoplasmic reticulum</keyword>
<keyword evidence="4 11" id="KW-0812">Transmembrane</keyword>
<keyword evidence="13" id="KW-1185">Reference proteome</keyword>
<dbReference type="GO" id="GO:0005789">
    <property type="term" value="C:endoplasmic reticulum membrane"/>
    <property type="evidence" value="ECO:0007669"/>
    <property type="project" value="UniProtKB-SubCell"/>
</dbReference>
<dbReference type="PANTHER" id="PTHR45909">
    <property type="entry name" value="ADP-RIBOSYLATION FACTOR-RELATED PROTEIN 1"/>
    <property type="match status" value="1"/>
</dbReference>
<dbReference type="EMBL" id="CDMY01000477">
    <property type="protein sequence ID" value="CEM16418.1"/>
    <property type="molecule type" value="Genomic_DNA"/>
</dbReference>
<proteinExistence type="inferred from homology"/>
<evidence type="ECO:0000256" key="11">
    <source>
        <dbReference type="SAM" id="Phobius"/>
    </source>
</evidence>
<dbReference type="InterPro" id="IPR019009">
    <property type="entry name" value="SRP_receptor_beta_su"/>
</dbReference>
<evidence type="ECO:0000256" key="1">
    <source>
        <dbReference type="ARBA" id="ARBA00004389"/>
    </source>
</evidence>
<dbReference type="SUPFAM" id="SSF52540">
    <property type="entry name" value="P-loop containing nucleoside triphosphate hydrolases"/>
    <property type="match status" value="1"/>
</dbReference>
<name>A0A0G4FPN3_VITBC</name>
<evidence type="ECO:0000256" key="2">
    <source>
        <dbReference type="ARBA" id="ARBA00005619"/>
    </source>
</evidence>
<comment type="subcellular location">
    <subcellularLocation>
        <location evidence="1">Endoplasmic reticulum membrane</location>
        <topology evidence="1">Single-pass membrane protein</topology>
    </subcellularLocation>
</comment>
<keyword evidence="7 11" id="KW-1133">Transmembrane helix</keyword>
<keyword evidence="8" id="KW-0342">GTP-binding</keyword>
<comment type="similarity">
    <text evidence="2">Belongs to the SRP receptor beta subunit family.</text>
</comment>
<keyword evidence="5" id="KW-0547">Nucleotide-binding</keyword>
<sequence length="270" mass="29356">MDVLSDTFTTLAAAVEAAGSQVGVPITAEISLAVVLLAVLCTLLVIVSLARSLRKGTRRLSRGDLLLIAGQCDAGKTALFHYLRSGDFPETVSSLKPNTDIINVLHKDEGDASSSGGGGVGGIEVCDYPGHQRLSHGFFGHLKRARCVVYVIDATDKAALKNVAEHLYEIFTHPATNKLRPPLLLACNKSDVPTARKPDMVKDDIEREIERLRQSRSATLEGQDEADNYLGVDGETFKLDMAPCRVDMCRMSVKKAEVQDVIKFLADNYR</sequence>
<dbReference type="GO" id="GO:0003924">
    <property type="term" value="F:GTPase activity"/>
    <property type="evidence" value="ECO:0007669"/>
    <property type="project" value="TreeGrafter"/>
</dbReference>
<evidence type="ECO:0000256" key="8">
    <source>
        <dbReference type="ARBA" id="ARBA00023134"/>
    </source>
</evidence>
<evidence type="ECO:0000256" key="10">
    <source>
        <dbReference type="ARBA" id="ARBA00023170"/>
    </source>
</evidence>
<dbReference type="Pfam" id="PF09439">
    <property type="entry name" value="SRPRB"/>
    <property type="match status" value="1"/>
</dbReference>
<dbReference type="AlphaFoldDB" id="A0A0G4FPN3"/>
<dbReference type="Proteomes" id="UP000041254">
    <property type="component" value="Unassembled WGS sequence"/>
</dbReference>
<dbReference type="GO" id="GO:0005794">
    <property type="term" value="C:Golgi apparatus"/>
    <property type="evidence" value="ECO:0007669"/>
    <property type="project" value="TreeGrafter"/>
</dbReference>
<evidence type="ECO:0000313" key="13">
    <source>
        <dbReference type="Proteomes" id="UP000041254"/>
    </source>
</evidence>
<evidence type="ECO:0000256" key="9">
    <source>
        <dbReference type="ARBA" id="ARBA00023136"/>
    </source>
</evidence>
<dbReference type="STRING" id="1169540.A0A0G4FPN3"/>
<keyword evidence="9 11" id="KW-0472">Membrane</keyword>
<dbReference type="InterPro" id="IPR024156">
    <property type="entry name" value="Small_GTPase_ARF"/>
</dbReference>
<evidence type="ECO:0000256" key="5">
    <source>
        <dbReference type="ARBA" id="ARBA00022741"/>
    </source>
</evidence>
<keyword evidence="10" id="KW-0675">Receptor</keyword>
<dbReference type="InterPro" id="IPR027417">
    <property type="entry name" value="P-loop_NTPase"/>
</dbReference>
<evidence type="ECO:0000313" key="12">
    <source>
        <dbReference type="EMBL" id="CEM16418.1"/>
    </source>
</evidence>